<dbReference type="InterPro" id="IPR014729">
    <property type="entry name" value="Rossmann-like_a/b/a_fold"/>
</dbReference>
<dbReference type="GO" id="GO:0009435">
    <property type="term" value="P:NAD+ biosynthetic process"/>
    <property type="evidence" value="ECO:0007669"/>
    <property type="project" value="UniProtKB-UniPathway"/>
</dbReference>
<evidence type="ECO:0000256" key="3">
    <source>
        <dbReference type="ARBA" id="ARBA00022679"/>
    </source>
</evidence>
<comment type="pathway">
    <text evidence="1">Cofactor biosynthesis; NAD(+) biosynthesis.</text>
</comment>
<dbReference type="SUPFAM" id="SSF52374">
    <property type="entry name" value="Nucleotidylyl transferase"/>
    <property type="match status" value="2"/>
</dbReference>
<dbReference type="GO" id="GO:0005524">
    <property type="term" value="F:ATP binding"/>
    <property type="evidence" value="ECO:0007669"/>
    <property type="project" value="UniProtKB-KW"/>
</dbReference>
<protein>
    <recommendedName>
        <fullName evidence="8">Cytidyltransferase-like domain-containing protein</fullName>
    </recommendedName>
</protein>
<feature type="domain" description="Cytidyltransferase-like" evidence="8">
    <location>
        <begin position="278"/>
        <end position="460"/>
    </location>
</feature>
<evidence type="ECO:0000256" key="4">
    <source>
        <dbReference type="ARBA" id="ARBA00022695"/>
    </source>
</evidence>
<evidence type="ECO:0000256" key="5">
    <source>
        <dbReference type="ARBA" id="ARBA00022741"/>
    </source>
</evidence>
<dbReference type="CDD" id="cd02165">
    <property type="entry name" value="NMNAT"/>
    <property type="match status" value="2"/>
</dbReference>
<keyword evidence="2" id="KW-0662">Pyridine nucleotide biosynthesis</keyword>
<evidence type="ECO:0000259" key="8">
    <source>
        <dbReference type="Pfam" id="PF01467"/>
    </source>
</evidence>
<accession>A0A7S1LRX7</accession>
<evidence type="ECO:0000256" key="6">
    <source>
        <dbReference type="ARBA" id="ARBA00022840"/>
    </source>
</evidence>
<dbReference type="InterPro" id="IPR004821">
    <property type="entry name" value="Cyt_trans-like"/>
</dbReference>
<evidence type="ECO:0000256" key="1">
    <source>
        <dbReference type="ARBA" id="ARBA00004790"/>
    </source>
</evidence>
<dbReference type="AlphaFoldDB" id="A0A7S1LRX7"/>
<keyword evidence="6" id="KW-0067">ATP-binding</keyword>
<dbReference type="Gene3D" id="3.40.50.620">
    <property type="entry name" value="HUPs"/>
    <property type="match status" value="2"/>
</dbReference>
<keyword evidence="4" id="KW-0548">Nucleotidyltransferase</keyword>
<dbReference type="PANTHER" id="PTHR39321:SF3">
    <property type="entry name" value="PHOSPHOPANTETHEINE ADENYLYLTRANSFERASE"/>
    <property type="match status" value="1"/>
</dbReference>
<proteinExistence type="predicted"/>
<dbReference type="UniPathway" id="UPA00253">
    <property type="reaction ID" value="UER00600"/>
</dbReference>
<dbReference type="InterPro" id="IPR005248">
    <property type="entry name" value="NadD/NMNAT"/>
</dbReference>
<feature type="domain" description="Cytidyltransferase-like" evidence="8">
    <location>
        <begin position="7"/>
        <end position="189"/>
    </location>
</feature>
<dbReference type="EMBL" id="HBGE01021420">
    <property type="protein sequence ID" value="CAD9112015.1"/>
    <property type="molecule type" value="Transcribed_RNA"/>
</dbReference>
<reference evidence="9" key="1">
    <citation type="submission" date="2021-01" db="EMBL/GenBank/DDBJ databases">
        <authorList>
            <person name="Corre E."/>
            <person name="Pelletier E."/>
            <person name="Niang G."/>
            <person name="Scheremetjew M."/>
            <person name="Finn R."/>
            <person name="Kale V."/>
            <person name="Holt S."/>
            <person name="Cochrane G."/>
            <person name="Meng A."/>
            <person name="Brown T."/>
            <person name="Cohen L."/>
        </authorList>
    </citation>
    <scope>NUCLEOTIDE SEQUENCE</scope>
    <source>
        <strain evidence="9">OF101</strain>
    </source>
</reference>
<dbReference type="Pfam" id="PF01467">
    <property type="entry name" value="CTP_transf_like"/>
    <property type="match status" value="2"/>
</dbReference>
<sequence>MPKSIAILGGAFDPPTANHMLAAAEVIHSGAASEVWLVPCGPRPDKPKLSGVVDRYIMTQIAASTAFSANFPVHVSEVEVHEPEMVPTYDLLRRLREKYSDHTFSLVIGTDWLQPGTDIRQWTSKDPADGKDIVTGDKLLAEFDFLVIPRPGYDVENLADFGPRMKRLEMPEGTHLLEGNLSSTEIRKRTDISFSVLEGPELIEGLVTPAVAGYISRRGLYRNNRDAKSPVQRKHTSIAVKLHRPSATRKESSCFSFLTSMSSSASSRGHKGPRNVAVFGGAFDPPTNSHMFGLAEIIHAGVADEVIMAPCGPRPDKPHLRPPLVRYIMCQLGVNSSFGHSMPISVSDVEVFEPEALATYDSLRRLKERDPDANLMFVIGSDWLQPGNDIRKWTSKCPETGKEIVTGHLLVEEFDFLVIKRPGFEVKDLKSFGPRMKWMELPHGMKPVEANMSSTEIRKRAAKCYKENVETLQLIDGLVPPAVFSYVKRDGIYRS</sequence>
<evidence type="ECO:0000256" key="2">
    <source>
        <dbReference type="ARBA" id="ARBA00022642"/>
    </source>
</evidence>
<gene>
    <name evidence="9" type="ORF">ACAT0790_LOCUS12934</name>
</gene>
<keyword evidence="3" id="KW-0808">Transferase</keyword>
<evidence type="ECO:0000313" key="9">
    <source>
        <dbReference type="EMBL" id="CAD9112015.1"/>
    </source>
</evidence>
<dbReference type="PANTHER" id="PTHR39321">
    <property type="entry name" value="NICOTINATE-NUCLEOTIDE ADENYLYLTRANSFERASE-RELATED"/>
    <property type="match status" value="1"/>
</dbReference>
<evidence type="ECO:0000256" key="7">
    <source>
        <dbReference type="ARBA" id="ARBA00023027"/>
    </source>
</evidence>
<dbReference type="GO" id="GO:0070566">
    <property type="term" value="F:adenylyltransferase activity"/>
    <property type="evidence" value="ECO:0007669"/>
    <property type="project" value="UniProtKB-ARBA"/>
</dbReference>
<keyword evidence="7" id="KW-0520">NAD</keyword>
<organism evidence="9">
    <name type="scientific">Alexandrium catenella</name>
    <name type="common">Red tide dinoflagellate</name>
    <name type="synonym">Gonyaulax catenella</name>
    <dbReference type="NCBI Taxonomy" id="2925"/>
    <lineage>
        <taxon>Eukaryota</taxon>
        <taxon>Sar</taxon>
        <taxon>Alveolata</taxon>
        <taxon>Dinophyceae</taxon>
        <taxon>Gonyaulacales</taxon>
        <taxon>Pyrocystaceae</taxon>
        <taxon>Alexandrium</taxon>
    </lineage>
</organism>
<name>A0A7S1LRX7_ALECA</name>
<keyword evidence="5" id="KW-0547">Nucleotide-binding</keyword>